<dbReference type="InterPro" id="IPR036872">
    <property type="entry name" value="CH_dom_sf"/>
</dbReference>
<evidence type="ECO:0000259" key="11">
    <source>
        <dbReference type="PROSITE" id="PS50021"/>
    </source>
</evidence>
<evidence type="ECO:0000256" key="6">
    <source>
        <dbReference type="ARBA" id="ARBA00022776"/>
    </source>
</evidence>
<evidence type="ECO:0000256" key="4">
    <source>
        <dbReference type="ARBA" id="ARBA00022618"/>
    </source>
</evidence>
<evidence type="ECO:0000256" key="7">
    <source>
        <dbReference type="ARBA" id="ARBA00023212"/>
    </source>
</evidence>
<dbReference type="Gene3D" id="3.40.50.620">
    <property type="entry name" value="HUPs"/>
    <property type="match status" value="1"/>
</dbReference>
<organism evidence="13 14">
    <name type="scientific">Macrostomum lignano</name>
    <dbReference type="NCBI Taxonomy" id="282301"/>
    <lineage>
        <taxon>Eukaryota</taxon>
        <taxon>Metazoa</taxon>
        <taxon>Spiralia</taxon>
        <taxon>Lophotrochozoa</taxon>
        <taxon>Platyhelminthes</taxon>
        <taxon>Rhabditophora</taxon>
        <taxon>Macrostomorpha</taxon>
        <taxon>Macrostomida</taxon>
        <taxon>Macrostomidae</taxon>
        <taxon>Macrostomum</taxon>
    </lineage>
</organism>
<dbReference type="Gene3D" id="1.20.5.1430">
    <property type="match status" value="1"/>
</dbReference>
<dbReference type="SUPFAM" id="SSF140612">
    <property type="entry name" value="EB1 dimerisation domain-like"/>
    <property type="match status" value="1"/>
</dbReference>
<sequence>MLAQQAINVHSTSQMTDNLSRHEILNWINDCLQINLAKIEELASGAVYCQLMDVLFPGTLNMKRVKFNTNLEHEYISNFKVLQALFRKHGVDKEVPIERLVNARFQDNFEFVQWFKRFFDANYSGAAYDPVAARNGSSVGAAASPAAAAAPCAVHPAWGGRTRLAAATGTVGGSRLAAARRSPNVGVPAKQQQQQHSSASRSSSITAGRDFYFGKLRNVEIICQEANQTPTVKAILDVLYQTEEGFAPPDSVSQAADIPNSAENGCVDESDHSRQAFRWFVSELFRPDDRVIVYHSAEAPSLPNVTMSSPISVPVDDWHRILMSRLEAMRALEDEYTVRARDADIRNFQFVAENSRHPGEAIVEASNRFNVSHIVIGCRGLGSLRRAFLGSVSDYVARNAFVPTSIVPAACGGDREADFQPARAAIDSTACRIPPRAGIRDQISNCFPHLAGHEIAAVSRRRIFSVERQKRSWPRHRRAGLMNAGASAWAAPAAPNRSTAGTHDTAGGAPSCGGFECKPARQNDLRRQQHR</sequence>
<keyword evidence="4" id="KW-0132">Cell division</keyword>
<evidence type="ECO:0000256" key="9">
    <source>
        <dbReference type="PROSITE-ProRule" id="PRU00576"/>
    </source>
</evidence>
<dbReference type="GO" id="GO:0005874">
    <property type="term" value="C:microtubule"/>
    <property type="evidence" value="ECO:0007669"/>
    <property type="project" value="UniProtKB-KW"/>
</dbReference>
<comment type="subcellular location">
    <subcellularLocation>
        <location evidence="1">Cytoplasm</location>
        <location evidence="1">Cytoskeleton</location>
    </subcellularLocation>
</comment>
<dbReference type="InterPro" id="IPR014729">
    <property type="entry name" value="Rossmann-like_a/b/a_fold"/>
</dbReference>
<keyword evidence="5 9" id="KW-0493">Microtubule</keyword>
<dbReference type="FunFam" id="1.10.418.10:FF:000007">
    <property type="entry name" value="Microtubule-associated protein, RP/EB family, member 2"/>
    <property type="match status" value="1"/>
</dbReference>
<keyword evidence="7" id="KW-0206">Cytoskeleton</keyword>
<dbReference type="Pfam" id="PF00307">
    <property type="entry name" value="CH"/>
    <property type="match status" value="1"/>
</dbReference>
<evidence type="ECO:0000256" key="1">
    <source>
        <dbReference type="ARBA" id="ARBA00004245"/>
    </source>
</evidence>
<dbReference type="AlphaFoldDB" id="A0A1I8IVP6"/>
<dbReference type="SUPFAM" id="SSF47576">
    <property type="entry name" value="Calponin-homology domain, CH-domain"/>
    <property type="match status" value="1"/>
</dbReference>
<dbReference type="Proteomes" id="UP000095280">
    <property type="component" value="Unplaced"/>
</dbReference>
<dbReference type="Pfam" id="PF00582">
    <property type="entry name" value="Usp"/>
    <property type="match status" value="1"/>
</dbReference>
<protein>
    <submittedName>
        <fullName evidence="14">Calponin-homology (CH) domain-containing protein</fullName>
    </submittedName>
</protein>
<feature type="compositionally biased region" description="Low complexity" evidence="10">
    <location>
        <begin position="490"/>
        <end position="501"/>
    </location>
</feature>
<feature type="domain" description="Calponin-homology (CH)" evidence="11">
    <location>
        <begin position="18"/>
        <end position="120"/>
    </location>
</feature>
<keyword evidence="3" id="KW-0963">Cytoplasm</keyword>
<dbReference type="InterPro" id="IPR004953">
    <property type="entry name" value="EB1_C"/>
</dbReference>
<evidence type="ECO:0000313" key="13">
    <source>
        <dbReference type="Proteomes" id="UP000095280"/>
    </source>
</evidence>
<dbReference type="InterPro" id="IPR036133">
    <property type="entry name" value="EB1_C_sf"/>
</dbReference>
<dbReference type="InterPro" id="IPR001715">
    <property type="entry name" value="CH_dom"/>
</dbReference>
<comment type="similarity">
    <text evidence="2">Belongs to the MAPRE family.</text>
</comment>
<dbReference type="InterPro" id="IPR006016">
    <property type="entry name" value="UspA"/>
</dbReference>
<feature type="compositionally biased region" description="Low complexity" evidence="10">
    <location>
        <begin position="191"/>
        <end position="203"/>
    </location>
</feature>
<keyword evidence="8" id="KW-0131">Cell cycle</keyword>
<dbReference type="GO" id="GO:0008017">
    <property type="term" value="F:microtubule binding"/>
    <property type="evidence" value="ECO:0007669"/>
    <property type="project" value="InterPro"/>
</dbReference>
<feature type="region of interest" description="Disordered" evidence="10">
    <location>
        <begin position="490"/>
        <end position="531"/>
    </location>
</feature>
<keyword evidence="13" id="KW-1185">Reference proteome</keyword>
<evidence type="ECO:0000259" key="12">
    <source>
        <dbReference type="PROSITE" id="PS51230"/>
    </source>
</evidence>
<accession>A0A1I8IVP6</accession>
<feature type="region of interest" description="Disordered" evidence="10">
    <location>
        <begin position="177"/>
        <end position="203"/>
    </location>
</feature>
<feature type="compositionally biased region" description="Basic and acidic residues" evidence="10">
    <location>
        <begin position="518"/>
        <end position="531"/>
    </location>
</feature>
<evidence type="ECO:0000256" key="8">
    <source>
        <dbReference type="ARBA" id="ARBA00023306"/>
    </source>
</evidence>
<dbReference type="Pfam" id="PF03271">
    <property type="entry name" value="EB1"/>
    <property type="match status" value="1"/>
</dbReference>
<feature type="domain" description="EB1 C-terminal" evidence="12">
    <location>
        <begin position="180"/>
        <end position="248"/>
    </location>
</feature>
<evidence type="ECO:0000256" key="10">
    <source>
        <dbReference type="SAM" id="MobiDB-lite"/>
    </source>
</evidence>
<evidence type="ECO:0000256" key="5">
    <source>
        <dbReference type="ARBA" id="ARBA00022701"/>
    </source>
</evidence>
<dbReference type="Gene3D" id="1.10.418.10">
    <property type="entry name" value="Calponin-like domain"/>
    <property type="match status" value="1"/>
</dbReference>
<keyword evidence="6" id="KW-0498">Mitosis</keyword>
<proteinExistence type="inferred from homology"/>
<dbReference type="CDD" id="cd23659">
    <property type="entry name" value="USP_At3g01520-like"/>
    <property type="match status" value="1"/>
</dbReference>
<dbReference type="WBParaSite" id="maker-uti_cns_0017364-snap-gene-0.2-mRNA-1">
    <property type="protein sequence ID" value="maker-uti_cns_0017364-snap-gene-0.2-mRNA-1"/>
    <property type="gene ID" value="maker-uti_cns_0017364-snap-gene-0.2"/>
</dbReference>
<dbReference type="PROSITE" id="PS50021">
    <property type="entry name" value="CH"/>
    <property type="match status" value="1"/>
</dbReference>
<dbReference type="PANTHER" id="PTHR10623">
    <property type="entry name" value="MICROTUBULE-ASSOCIATED PROTEIN RP/EB FAMILY MEMBER"/>
    <property type="match status" value="1"/>
</dbReference>
<dbReference type="SUPFAM" id="SSF52402">
    <property type="entry name" value="Adenine nucleotide alpha hydrolases-like"/>
    <property type="match status" value="1"/>
</dbReference>
<dbReference type="CDD" id="cd00014">
    <property type="entry name" value="CH_SF"/>
    <property type="match status" value="1"/>
</dbReference>
<dbReference type="GO" id="GO:0051301">
    <property type="term" value="P:cell division"/>
    <property type="evidence" value="ECO:0007669"/>
    <property type="project" value="UniProtKB-KW"/>
</dbReference>
<evidence type="ECO:0000256" key="2">
    <source>
        <dbReference type="ARBA" id="ARBA00010729"/>
    </source>
</evidence>
<dbReference type="InterPro" id="IPR027328">
    <property type="entry name" value="MAPRE"/>
</dbReference>
<evidence type="ECO:0000313" key="14">
    <source>
        <dbReference type="WBParaSite" id="maker-uti_cns_0017364-snap-gene-0.2-mRNA-1"/>
    </source>
</evidence>
<reference evidence="14" key="1">
    <citation type="submission" date="2016-11" db="UniProtKB">
        <authorList>
            <consortium name="WormBaseParasite"/>
        </authorList>
    </citation>
    <scope>IDENTIFICATION</scope>
</reference>
<name>A0A1I8IVP6_9PLAT</name>
<dbReference type="PROSITE" id="PS51230">
    <property type="entry name" value="EB1_C"/>
    <property type="match status" value="1"/>
</dbReference>
<evidence type="ECO:0000256" key="3">
    <source>
        <dbReference type="ARBA" id="ARBA00022490"/>
    </source>
</evidence>